<dbReference type="Proteomes" id="UP000054248">
    <property type="component" value="Unassembled WGS sequence"/>
</dbReference>
<evidence type="ECO:0000313" key="4">
    <source>
        <dbReference type="Proteomes" id="UP000054248"/>
    </source>
</evidence>
<dbReference type="AlphaFoldDB" id="A0A0C3PSU2"/>
<dbReference type="PROSITE" id="PS00108">
    <property type="entry name" value="PROTEIN_KINASE_ST"/>
    <property type="match status" value="1"/>
</dbReference>
<organism evidence="3 4">
    <name type="scientific">Tulasnella calospora MUT 4182</name>
    <dbReference type="NCBI Taxonomy" id="1051891"/>
    <lineage>
        <taxon>Eukaryota</taxon>
        <taxon>Fungi</taxon>
        <taxon>Dikarya</taxon>
        <taxon>Basidiomycota</taxon>
        <taxon>Agaricomycotina</taxon>
        <taxon>Agaricomycetes</taxon>
        <taxon>Cantharellales</taxon>
        <taxon>Tulasnellaceae</taxon>
        <taxon>Tulasnella</taxon>
    </lineage>
</organism>
<accession>A0A0C3PSU2</accession>
<dbReference type="Gene3D" id="1.10.510.10">
    <property type="entry name" value="Transferase(Phosphotransferase) domain 1"/>
    <property type="match status" value="1"/>
</dbReference>
<dbReference type="PANTHER" id="PTHR44329">
    <property type="entry name" value="SERINE/THREONINE-PROTEIN KINASE TNNI3K-RELATED"/>
    <property type="match status" value="1"/>
</dbReference>
<dbReference type="GO" id="GO:0005524">
    <property type="term" value="F:ATP binding"/>
    <property type="evidence" value="ECO:0007669"/>
    <property type="project" value="InterPro"/>
</dbReference>
<dbReference type="GO" id="GO:0004674">
    <property type="term" value="F:protein serine/threonine kinase activity"/>
    <property type="evidence" value="ECO:0007669"/>
    <property type="project" value="TreeGrafter"/>
</dbReference>
<dbReference type="InterPro" id="IPR000719">
    <property type="entry name" value="Prot_kinase_dom"/>
</dbReference>
<dbReference type="InterPro" id="IPR051681">
    <property type="entry name" value="Ser/Thr_Kinases-Pseudokinases"/>
</dbReference>
<dbReference type="PANTHER" id="PTHR44329:SF214">
    <property type="entry name" value="PROTEIN KINASE DOMAIN-CONTAINING PROTEIN"/>
    <property type="match status" value="1"/>
</dbReference>
<dbReference type="InterPro" id="IPR001245">
    <property type="entry name" value="Ser-Thr/Tyr_kinase_cat_dom"/>
</dbReference>
<dbReference type="EMBL" id="KN823342">
    <property type="protein sequence ID" value="KIO17800.1"/>
    <property type="molecule type" value="Genomic_DNA"/>
</dbReference>
<dbReference type="SUPFAM" id="SSF56112">
    <property type="entry name" value="Protein kinase-like (PK-like)"/>
    <property type="match status" value="1"/>
</dbReference>
<evidence type="ECO:0000313" key="3">
    <source>
        <dbReference type="EMBL" id="KIO17800.1"/>
    </source>
</evidence>
<dbReference type="SMART" id="SM00220">
    <property type="entry name" value="S_TKc"/>
    <property type="match status" value="1"/>
</dbReference>
<dbReference type="InterPro" id="IPR008271">
    <property type="entry name" value="Ser/Thr_kinase_AS"/>
</dbReference>
<name>A0A0C3PSU2_9AGAM</name>
<dbReference type="InterPro" id="IPR011009">
    <property type="entry name" value="Kinase-like_dom_sf"/>
</dbReference>
<feature type="domain" description="Protein kinase" evidence="2">
    <location>
        <begin position="38"/>
        <end position="288"/>
    </location>
</feature>
<gene>
    <name evidence="3" type="ORF">M407DRAFT_32522</name>
</gene>
<proteinExistence type="predicted"/>
<protein>
    <recommendedName>
        <fullName evidence="2">Protein kinase domain-containing protein</fullName>
    </recommendedName>
</protein>
<dbReference type="OrthoDB" id="40902at2759"/>
<dbReference type="Gene3D" id="3.30.200.20">
    <property type="entry name" value="Phosphorylase Kinase, domain 1"/>
    <property type="match status" value="1"/>
</dbReference>
<dbReference type="HOGENOM" id="CLU_000288_7_13_1"/>
<evidence type="ECO:0000256" key="1">
    <source>
        <dbReference type="SAM" id="MobiDB-lite"/>
    </source>
</evidence>
<dbReference type="Pfam" id="PF07714">
    <property type="entry name" value="PK_Tyr_Ser-Thr"/>
    <property type="match status" value="1"/>
</dbReference>
<dbReference type="PROSITE" id="PS50011">
    <property type="entry name" value="PROTEIN_KINASE_DOM"/>
    <property type="match status" value="1"/>
</dbReference>
<feature type="region of interest" description="Disordered" evidence="1">
    <location>
        <begin position="15"/>
        <end position="48"/>
    </location>
</feature>
<keyword evidence="4" id="KW-1185">Reference proteome</keyword>
<sequence>MSNLPFVGLEDGITSPKLDVPPLTEELHGSQEEGIDETQSRTKMNPGESKTVKLLARDLLATLSRMRISTTEIEFIGNGHQAAGTYANVAVATLVNAADKGNEGKRVAVFVNELRLLDKLSHPNIAKIIGFVEDVEKSIAWLVFPWEDNGNLREFLRSGTWEIPERVSLIRDVAFGLEYLHSRQPPVCHGDLKSLNILVNSSNRAVITDFGSARILRQTQELNRDPSTRVAASASSAFPKNGEPLQFTVTASETALTLTGPACSLRWAPPEVLNGEALDLAGDIWALG</sequence>
<reference evidence="4" key="2">
    <citation type="submission" date="2015-01" db="EMBL/GenBank/DDBJ databases">
        <title>Evolutionary Origins and Diversification of the Mycorrhizal Mutualists.</title>
        <authorList>
            <consortium name="DOE Joint Genome Institute"/>
            <consortium name="Mycorrhizal Genomics Consortium"/>
            <person name="Kohler A."/>
            <person name="Kuo A."/>
            <person name="Nagy L.G."/>
            <person name="Floudas D."/>
            <person name="Copeland A."/>
            <person name="Barry K.W."/>
            <person name="Cichocki N."/>
            <person name="Veneault-Fourrey C."/>
            <person name="LaButti K."/>
            <person name="Lindquist E.A."/>
            <person name="Lipzen A."/>
            <person name="Lundell T."/>
            <person name="Morin E."/>
            <person name="Murat C."/>
            <person name="Riley R."/>
            <person name="Ohm R."/>
            <person name="Sun H."/>
            <person name="Tunlid A."/>
            <person name="Henrissat B."/>
            <person name="Grigoriev I.V."/>
            <person name="Hibbett D.S."/>
            <person name="Martin F."/>
        </authorList>
    </citation>
    <scope>NUCLEOTIDE SEQUENCE [LARGE SCALE GENOMIC DNA]</scope>
    <source>
        <strain evidence="4">MUT 4182</strain>
    </source>
</reference>
<dbReference type="CDD" id="cd00180">
    <property type="entry name" value="PKc"/>
    <property type="match status" value="1"/>
</dbReference>
<reference evidence="3 4" key="1">
    <citation type="submission" date="2014-04" db="EMBL/GenBank/DDBJ databases">
        <authorList>
            <consortium name="DOE Joint Genome Institute"/>
            <person name="Kuo A."/>
            <person name="Girlanda M."/>
            <person name="Perotto S."/>
            <person name="Kohler A."/>
            <person name="Nagy L.G."/>
            <person name="Floudas D."/>
            <person name="Copeland A."/>
            <person name="Barry K.W."/>
            <person name="Cichocki N."/>
            <person name="Veneault-Fourrey C."/>
            <person name="LaButti K."/>
            <person name="Lindquist E.A."/>
            <person name="Lipzen A."/>
            <person name="Lundell T."/>
            <person name="Morin E."/>
            <person name="Murat C."/>
            <person name="Sun H."/>
            <person name="Tunlid A."/>
            <person name="Henrissat B."/>
            <person name="Grigoriev I.V."/>
            <person name="Hibbett D.S."/>
            <person name="Martin F."/>
            <person name="Nordberg H.P."/>
            <person name="Cantor M.N."/>
            <person name="Hua S.X."/>
        </authorList>
    </citation>
    <scope>NUCLEOTIDE SEQUENCE [LARGE SCALE GENOMIC DNA]</scope>
    <source>
        <strain evidence="3 4">MUT 4182</strain>
    </source>
</reference>
<evidence type="ECO:0000259" key="2">
    <source>
        <dbReference type="PROSITE" id="PS50011"/>
    </source>
</evidence>